<protein>
    <submittedName>
        <fullName evidence="2">Uncharacterized protein</fullName>
    </submittedName>
</protein>
<dbReference type="EMBL" id="PPPD01000005">
    <property type="protein sequence ID" value="PNY79244.1"/>
    <property type="molecule type" value="Genomic_DNA"/>
</dbReference>
<comment type="caution">
    <text evidence="2">The sequence shown here is derived from an EMBL/GenBank/DDBJ whole genome shotgun (WGS) entry which is preliminary data.</text>
</comment>
<organism evidence="2 3">
    <name type="scientific">Deinococcus koreensis</name>
    <dbReference type="NCBI Taxonomy" id="2054903"/>
    <lineage>
        <taxon>Bacteria</taxon>
        <taxon>Thermotogati</taxon>
        <taxon>Deinococcota</taxon>
        <taxon>Deinococci</taxon>
        <taxon>Deinococcales</taxon>
        <taxon>Deinococcaceae</taxon>
        <taxon>Deinococcus</taxon>
    </lineage>
</organism>
<dbReference type="AlphaFoldDB" id="A0A2K3URU8"/>
<sequence>MSSKSRADSPKFGLMDRLKKPEAAADQPPAAAAESTGAGEVKFTSYLDVDLNRRLQIHVATKKAQKKPGQERVSIKSELHQALEEYLERHRQ</sequence>
<evidence type="ECO:0000256" key="1">
    <source>
        <dbReference type="SAM" id="MobiDB-lite"/>
    </source>
</evidence>
<feature type="compositionally biased region" description="Low complexity" evidence="1">
    <location>
        <begin position="24"/>
        <end position="33"/>
    </location>
</feature>
<reference evidence="2 3" key="1">
    <citation type="submission" date="2018-01" db="EMBL/GenBank/DDBJ databases">
        <title>Deinococcus koreensis sp. nov., a radiation-resistant bacterium isolated from river water.</title>
        <authorList>
            <person name="Choi A."/>
        </authorList>
    </citation>
    <scope>NUCLEOTIDE SEQUENCE [LARGE SCALE GENOMIC DNA]</scope>
    <source>
        <strain evidence="2 3">SJW1-2</strain>
    </source>
</reference>
<proteinExistence type="predicted"/>
<evidence type="ECO:0000313" key="3">
    <source>
        <dbReference type="Proteomes" id="UP000236379"/>
    </source>
</evidence>
<accession>A0A2K3URU8</accession>
<feature type="region of interest" description="Disordered" evidence="1">
    <location>
        <begin position="1"/>
        <end position="38"/>
    </location>
</feature>
<evidence type="ECO:0000313" key="2">
    <source>
        <dbReference type="EMBL" id="PNY79244.1"/>
    </source>
</evidence>
<keyword evidence="3" id="KW-1185">Reference proteome</keyword>
<feature type="compositionally biased region" description="Basic and acidic residues" evidence="1">
    <location>
        <begin position="1"/>
        <end position="23"/>
    </location>
</feature>
<dbReference type="RefSeq" id="WP_103314283.1">
    <property type="nucleotide sequence ID" value="NZ_PPPD01000005.1"/>
</dbReference>
<dbReference type="OrthoDB" id="71324at2"/>
<name>A0A2K3URU8_9DEIO</name>
<dbReference type="Proteomes" id="UP000236379">
    <property type="component" value="Unassembled WGS sequence"/>
</dbReference>
<gene>
    <name evidence="2" type="ORF">CVO96_20215</name>
</gene>